<dbReference type="PANTHER" id="PTHR38116">
    <property type="entry name" value="CHROMOSOME 7, WHOLE GENOME SHOTGUN SEQUENCE"/>
    <property type="match status" value="1"/>
</dbReference>
<comment type="caution">
    <text evidence="2">The sequence shown here is derived from an EMBL/GenBank/DDBJ whole genome shotgun (WGS) entry which is preliminary data.</text>
</comment>
<dbReference type="AlphaFoldDB" id="A0A093VHG8"/>
<organism evidence="2">
    <name type="scientific">Talaromyces marneffei PM1</name>
    <dbReference type="NCBI Taxonomy" id="1077442"/>
    <lineage>
        <taxon>Eukaryota</taxon>
        <taxon>Fungi</taxon>
        <taxon>Dikarya</taxon>
        <taxon>Ascomycota</taxon>
        <taxon>Pezizomycotina</taxon>
        <taxon>Eurotiomycetes</taxon>
        <taxon>Eurotiomycetidae</taxon>
        <taxon>Eurotiales</taxon>
        <taxon>Trichocomaceae</taxon>
        <taxon>Talaromyces</taxon>
        <taxon>Talaromyces sect. Talaromyces</taxon>
    </lineage>
</organism>
<dbReference type="EMBL" id="JPOX01000009">
    <property type="protein sequence ID" value="KFX49439.1"/>
    <property type="molecule type" value="Genomic_DNA"/>
</dbReference>
<dbReference type="PANTHER" id="PTHR38116:SF1">
    <property type="entry name" value="BZIP DOMAIN-CONTAINING PROTEIN"/>
    <property type="match status" value="1"/>
</dbReference>
<gene>
    <name evidence="2" type="ORF">GQ26_0090930</name>
</gene>
<feature type="region of interest" description="Disordered" evidence="1">
    <location>
        <begin position="1"/>
        <end position="36"/>
    </location>
</feature>
<sequence>MAAVQLASMPQLAEARSEDDDWTGLKDKSERRKRQTRLALRALRKRKAAQRAAKLESGSGNTTLETRYDKGLEQKSDFGFGSNIVIPSYVTNSGRLVPERYLYPISRDHLLPLLEYNVYRASITNLLIVGHLHLIHETCGFRGSIIIFPNPYQGVSVPPTLRRTALQQSVPYPEWIDLIPSPQMRDNAIKTQHLFTNKELAADLLTGIMGQEDRKDAGILVWSDPWDPSSWELTEGFVKKWGFLVQGCDDLVLSTNYWRKIRGERPLVLTL</sequence>
<protein>
    <submittedName>
        <fullName evidence="2">Uncharacterized protein</fullName>
    </submittedName>
</protein>
<dbReference type="HOGENOM" id="CLU_033726_0_1_1"/>
<accession>A0A093VHG8</accession>
<evidence type="ECO:0000313" key="2">
    <source>
        <dbReference type="EMBL" id="KFX49439.1"/>
    </source>
</evidence>
<proteinExistence type="predicted"/>
<evidence type="ECO:0000256" key="1">
    <source>
        <dbReference type="SAM" id="MobiDB-lite"/>
    </source>
</evidence>
<dbReference type="InterPro" id="IPR021833">
    <property type="entry name" value="DUF3425"/>
</dbReference>
<reference evidence="2" key="1">
    <citation type="journal article" date="2014" name="PLoS Genet.">
        <title>Signature Gene Expression Reveals Novel Clues to the Molecular Mechanisms of Dimorphic Transition in Penicillium marneffei.</title>
        <authorList>
            <person name="Yang E."/>
            <person name="Wang G."/>
            <person name="Cai J."/>
            <person name="Woo P.C."/>
            <person name="Lau S.K."/>
            <person name="Yuen K.-Y."/>
            <person name="Chow W.-N."/>
            <person name="Lin X."/>
        </authorList>
    </citation>
    <scope>NUCLEOTIDE SEQUENCE [LARGE SCALE GENOMIC DNA]</scope>
    <source>
        <strain evidence="2">PM1</strain>
    </source>
</reference>
<name>A0A093VHG8_TALMA</name>
<dbReference type="Pfam" id="PF11905">
    <property type="entry name" value="DUF3425"/>
    <property type="match status" value="1"/>
</dbReference>